<evidence type="ECO:0000256" key="11">
    <source>
        <dbReference type="ARBA" id="ARBA00022927"/>
    </source>
</evidence>
<comment type="subcellular location">
    <subcellularLocation>
        <location evidence="1">Peroxisome membrane</location>
        <topology evidence="1">Multi-pass membrane protein</topology>
    </subcellularLocation>
</comment>
<comment type="similarity">
    <text evidence="3">Belongs to the pex2/pex10/pex12 family.</text>
</comment>
<name>K4DDT8_SOLLC</name>
<keyword evidence="11" id="KW-0653">Protein transport</keyword>
<organism evidence="15">
    <name type="scientific">Solanum lycopersicum</name>
    <name type="common">Tomato</name>
    <name type="synonym">Lycopersicon esculentum</name>
    <dbReference type="NCBI Taxonomy" id="4081"/>
    <lineage>
        <taxon>Eukaryota</taxon>
        <taxon>Viridiplantae</taxon>
        <taxon>Streptophyta</taxon>
        <taxon>Embryophyta</taxon>
        <taxon>Tracheophyta</taxon>
        <taxon>Spermatophyta</taxon>
        <taxon>Magnoliopsida</taxon>
        <taxon>eudicotyledons</taxon>
        <taxon>Gunneridae</taxon>
        <taxon>Pentapetalae</taxon>
        <taxon>asterids</taxon>
        <taxon>lamiids</taxon>
        <taxon>Solanales</taxon>
        <taxon>Solanaceae</taxon>
        <taxon>Solanoideae</taxon>
        <taxon>Solaneae</taxon>
        <taxon>Solanum</taxon>
        <taxon>Solanum subgen. Lycopersicon</taxon>
    </lineage>
</organism>
<accession>K4DDT8</accession>
<evidence type="ECO:0000256" key="3">
    <source>
        <dbReference type="ARBA" id="ARBA00008704"/>
    </source>
</evidence>
<keyword evidence="13" id="KW-0472">Membrane</keyword>
<evidence type="ECO:0000256" key="12">
    <source>
        <dbReference type="ARBA" id="ARBA00022989"/>
    </source>
</evidence>
<dbReference type="EnsemblPlants" id="Solyc12g027700.1.1">
    <property type="protein sequence ID" value="Solyc12g027700.1.1"/>
    <property type="gene ID" value="Solyc12g027700.1"/>
</dbReference>
<dbReference type="PANTHER" id="PTHR48178">
    <property type="entry name" value="PEROXISOME BIOGENESIS FACTOR 2"/>
    <property type="match status" value="1"/>
</dbReference>
<dbReference type="AlphaFoldDB" id="K4DDT8"/>
<evidence type="ECO:0000256" key="9">
    <source>
        <dbReference type="ARBA" id="ARBA00022786"/>
    </source>
</evidence>
<keyword evidence="8" id="KW-0863">Zinc-finger</keyword>
<keyword evidence="7" id="KW-0479">Metal-binding</keyword>
<evidence type="ECO:0000256" key="2">
    <source>
        <dbReference type="ARBA" id="ARBA00004906"/>
    </source>
</evidence>
<protein>
    <submittedName>
        <fullName evidence="15">Uncharacterized protein</fullName>
    </submittedName>
</protein>
<dbReference type="GO" id="GO:0008270">
    <property type="term" value="F:zinc ion binding"/>
    <property type="evidence" value="ECO:0007669"/>
    <property type="project" value="UniProtKB-KW"/>
</dbReference>
<evidence type="ECO:0000256" key="5">
    <source>
        <dbReference type="ARBA" id="ARBA00022679"/>
    </source>
</evidence>
<dbReference type="STRING" id="4081.K4DDT8"/>
<reference evidence="15" key="2">
    <citation type="submission" date="2015-06" db="UniProtKB">
        <authorList>
            <consortium name="EnsemblPlants"/>
        </authorList>
    </citation>
    <scope>IDENTIFICATION</scope>
    <source>
        <strain evidence="15">cv. Heinz 1706</strain>
    </source>
</reference>
<evidence type="ECO:0000256" key="4">
    <source>
        <dbReference type="ARBA" id="ARBA00022448"/>
    </source>
</evidence>
<evidence type="ECO:0000256" key="7">
    <source>
        <dbReference type="ARBA" id="ARBA00022723"/>
    </source>
</evidence>
<evidence type="ECO:0000256" key="6">
    <source>
        <dbReference type="ARBA" id="ARBA00022692"/>
    </source>
</evidence>
<dbReference type="Gramene" id="Solyc12g027700.1.1">
    <property type="protein sequence ID" value="Solyc12g027700.1.1"/>
    <property type="gene ID" value="Solyc12g027700.1"/>
</dbReference>
<keyword evidence="5" id="KW-0808">Transferase</keyword>
<reference evidence="15" key="1">
    <citation type="journal article" date="2012" name="Nature">
        <title>The tomato genome sequence provides insights into fleshy fruit evolution.</title>
        <authorList>
            <consortium name="Tomato Genome Consortium"/>
        </authorList>
    </citation>
    <scope>NUCLEOTIDE SEQUENCE [LARGE SCALE GENOMIC DNA]</scope>
    <source>
        <strain evidence="15">cv. Heinz 1706</strain>
    </source>
</reference>
<keyword evidence="4" id="KW-0813">Transport</keyword>
<keyword evidence="6" id="KW-0812">Transmembrane</keyword>
<keyword evidence="14" id="KW-0576">Peroxisome</keyword>
<dbReference type="InParanoid" id="K4DDT8"/>
<comment type="pathway">
    <text evidence="2">Protein modification; protein ubiquitination.</text>
</comment>
<proteinExistence type="inferred from homology"/>
<keyword evidence="10" id="KW-0862">Zinc</keyword>
<dbReference type="GO" id="GO:0016740">
    <property type="term" value="F:transferase activity"/>
    <property type="evidence" value="ECO:0007669"/>
    <property type="project" value="UniProtKB-KW"/>
</dbReference>
<dbReference type="PaxDb" id="4081-Solyc12g027700.1.1"/>
<evidence type="ECO:0000313" key="15">
    <source>
        <dbReference type="EnsemblPlants" id="Solyc12g027700.1.1"/>
    </source>
</evidence>
<keyword evidence="9" id="KW-0833">Ubl conjugation pathway</keyword>
<dbReference type="PhylomeDB" id="K4DDT8"/>
<dbReference type="PANTHER" id="PTHR48178:SF1">
    <property type="entry name" value="PEROXISOME BIOGENESIS FACTOR 2"/>
    <property type="match status" value="1"/>
</dbReference>
<dbReference type="Proteomes" id="UP000004994">
    <property type="component" value="Chromosome 12"/>
</dbReference>
<dbReference type="HOGENOM" id="CLU_3160970_0_0_1"/>
<evidence type="ECO:0000256" key="8">
    <source>
        <dbReference type="ARBA" id="ARBA00022771"/>
    </source>
</evidence>
<evidence type="ECO:0000256" key="14">
    <source>
        <dbReference type="ARBA" id="ARBA00023140"/>
    </source>
</evidence>
<keyword evidence="12" id="KW-1133">Transmembrane helix</keyword>
<keyword evidence="16" id="KW-1185">Reference proteome</keyword>
<evidence type="ECO:0000256" key="13">
    <source>
        <dbReference type="ARBA" id="ARBA00023136"/>
    </source>
</evidence>
<evidence type="ECO:0000256" key="1">
    <source>
        <dbReference type="ARBA" id="ARBA00004585"/>
    </source>
</evidence>
<dbReference type="InterPro" id="IPR025654">
    <property type="entry name" value="PEX2/10"/>
</dbReference>
<sequence>MVKEQLVKVYSLMNVPIVTGLEGPGLTVAQKIWYCVATVSGQYLWARL</sequence>
<dbReference type="GO" id="GO:0016558">
    <property type="term" value="P:protein import into peroxisome matrix"/>
    <property type="evidence" value="ECO:0007669"/>
    <property type="project" value="InterPro"/>
</dbReference>
<evidence type="ECO:0000256" key="10">
    <source>
        <dbReference type="ARBA" id="ARBA00022833"/>
    </source>
</evidence>
<dbReference type="GO" id="GO:0005778">
    <property type="term" value="C:peroxisomal membrane"/>
    <property type="evidence" value="ECO:0007669"/>
    <property type="project" value="UniProtKB-SubCell"/>
</dbReference>
<evidence type="ECO:0000313" key="16">
    <source>
        <dbReference type="Proteomes" id="UP000004994"/>
    </source>
</evidence>